<dbReference type="Pfam" id="PF16320">
    <property type="entry name" value="Ribosomal_L12_N"/>
    <property type="match status" value="1"/>
</dbReference>
<dbReference type="Proteomes" id="UP000601435">
    <property type="component" value="Unassembled WGS sequence"/>
</dbReference>
<comment type="similarity">
    <text evidence="1">Belongs to the bacterial ribosomal protein bL12 family.</text>
</comment>
<accession>A0A812YYN3</accession>
<dbReference type="InterPro" id="IPR000206">
    <property type="entry name" value="Ribosomal_bL12"/>
</dbReference>
<dbReference type="SUPFAM" id="SSF48300">
    <property type="entry name" value="Ribosomal protein L7/12, oligomerisation (N-terminal) domain"/>
    <property type="match status" value="1"/>
</dbReference>
<dbReference type="InterPro" id="IPR036235">
    <property type="entry name" value="Ribosomal_bL12_oligo_N_sf"/>
</dbReference>
<dbReference type="OrthoDB" id="250175at2759"/>
<name>A0A812YYN3_9DINO</name>
<evidence type="ECO:0000259" key="5">
    <source>
        <dbReference type="Pfam" id="PF16320"/>
    </source>
</evidence>
<protein>
    <submittedName>
        <fullName evidence="6">Rpl12 protein</fullName>
    </submittedName>
</protein>
<keyword evidence="3" id="KW-0687">Ribonucleoprotein</keyword>
<dbReference type="PANTHER" id="PTHR45987:SF4">
    <property type="entry name" value="LARGE RIBOSOMAL SUBUNIT PROTEIN BL12M"/>
    <property type="match status" value="1"/>
</dbReference>
<evidence type="ECO:0000256" key="2">
    <source>
        <dbReference type="ARBA" id="ARBA00022980"/>
    </source>
</evidence>
<sequence length="123" mass="12674">MALFVPARRRSALAASLAMAAVFGLYAQVSSASDFVTGFPAVRARKPTVSMQSKVDDIVEELKGLTLLEASELVKAIEETFGVDASASAGAVVMAAPGAGGGEAAEAVEEKTEFDVVLKEVPK</sequence>
<dbReference type="AlphaFoldDB" id="A0A812YYN3"/>
<dbReference type="EMBL" id="CAJNJA010044639">
    <property type="protein sequence ID" value="CAE7803358.1"/>
    <property type="molecule type" value="Genomic_DNA"/>
</dbReference>
<feature type="non-terminal residue" evidence="6">
    <location>
        <position position="1"/>
    </location>
</feature>
<feature type="signal peptide" evidence="4">
    <location>
        <begin position="1"/>
        <end position="32"/>
    </location>
</feature>
<evidence type="ECO:0000313" key="7">
    <source>
        <dbReference type="Proteomes" id="UP000601435"/>
    </source>
</evidence>
<feature type="chain" id="PRO_5032342942" evidence="4">
    <location>
        <begin position="33"/>
        <end position="123"/>
    </location>
</feature>
<gene>
    <name evidence="6" type="primary">rpl12</name>
    <name evidence="6" type="ORF">SNEC2469_LOCUS23730</name>
</gene>
<dbReference type="PANTHER" id="PTHR45987">
    <property type="entry name" value="39S RIBOSOMAL PROTEIN L12"/>
    <property type="match status" value="1"/>
</dbReference>
<evidence type="ECO:0000256" key="1">
    <source>
        <dbReference type="ARBA" id="ARBA00007197"/>
    </source>
</evidence>
<organism evidence="6 7">
    <name type="scientific">Symbiodinium necroappetens</name>
    <dbReference type="NCBI Taxonomy" id="1628268"/>
    <lineage>
        <taxon>Eukaryota</taxon>
        <taxon>Sar</taxon>
        <taxon>Alveolata</taxon>
        <taxon>Dinophyceae</taxon>
        <taxon>Suessiales</taxon>
        <taxon>Symbiodiniaceae</taxon>
        <taxon>Symbiodinium</taxon>
    </lineage>
</organism>
<dbReference type="Gene3D" id="1.20.5.710">
    <property type="entry name" value="Single helix bin"/>
    <property type="match status" value="1"/>
</dbReference>
<evidence type="ECO:0000256" key="4">
    <source>
        <dbReference type="SAM" id="SignalP"/>
    </source>
</evidence>
<proteinExistence type="inferred from homology"/>
<feature type="domain" description="Large ribosomal subunit protein bL12 oligomerization" evidence="5">
    <location>
        <begin position="54"/>
        <end position="102"/>
    </location>
</feature>
<keyword evidence="4" id="KW-0732">Signal</keyword>
<dbReference type="GO" id="GO:0003729">
    <property type="term" value="F:mRNA binding"/>
    <property type="evidence" value="ECO:0007669"/>
    <property type="project" value="TreeGrafter"/>
</dbReference>
<comment type="caution">
    <text evidence="6">The sequence shown here is derived from an EMBL/GenBank/DDBJ whole genome shotgun (WGS) entry which is preliminary data.</text>
</comment>
<dbReference type="InterPro" id="IPR008932">
    <property type="entry name" value="Ribosomal_bL12_oligo"/>
</dbReference>
<dbReference type="GO" id="GO:0003735">
    <property type="term" value="F:structural constituent of ribosome"/>
    <property type="evidence" value="ECO:0007669"/>
    <property type="project" value="InterPro"/>
</dbReference>
<keyword evidence="2" id="KW-0689">Ribosomal protein</keyword>
<reference evidence="6" key="1">
    <citation type="submission" date="2021-02" db="EMBL/GenBank/DDBJ databases">
        <authorList>
            <person name="Dougan E. K."/>
            <person name="Rhodes N."/>
            <person name="Thang M."/>
            <person name="Chan C."/>
        </authorList>
    </citation>
    <scope>NUCLEOTIDE SEQUENCE</scope>
</reference>
<keyword evidence="7" id="KW-1185">Reference proteome</keyword>
<evidence type="ECO:0000256" key="3">
    <source>
        <dbReference type="ARBA" id="ARBA00023274"/>
    </source>
</evidence>
<evidence type="ECO:0000313" key="6">
    <source>
        <dbReference type="EMBL" id="CAE7803358.1"/>
    </source>
</evidence>
<dbReference type="GO" id="GO:0006412">
    <property type="term" value="P:translation"/>
    <property type="evidence" value="ECO:0007669"/>
    <property type="project" value="InterPro"/>
</dbReference>
<dbReference type="GO" id="GO:0022625">
    <property type="term" value="C:cytosolic large ribosomal subunit"/>
    <property type="evidence" value="ECO:0007669"/>
    <property type="project" value="TreeGrafter"/>
</dbReference>